<dbReference type="InterPro" id="IPR045179">
    <property type="entry name" value="YgfZ/GcvT"/>
</dbReference>
<dbReference type="InterPro" id="IPR017703">
    <property type="entry name" value="YgfZ/GCV_T_CS"/>
</dbReference>
<evidence type="ECO:0000313" key="3">
    <source>
        <dbReference type="Proteomes" id="UP000772812"/>
    </source>
</evidence>
<dbReference type="PANTHER" id="PTHR22602">
    <property type="entry name" value="TRANSFERASE CAF17, MITOCHONDRIAL-RELATED"/>
    <property type="match status" value="1"/>
</dbReference>
<reference evidence="2 3" key="1">
    <citation type="journal article" date="2021" name="Syst. Appl. Microbiol.">
        <title>Persephonella atlantica sp. nov.: How to adapt to physico-chemical gradients in high temperature hydrothermal habitats.</title>
        <authorList>
            <person name="Francois D.X."/>
            <person name="Godfroy A."/>
            <person name="Mathien C."/>
            <person name="Aube J."/>
            <person name="Cathalot C."/>
            <person name="Lesongeur F."/>
            <person name="L'Haridon S."/>
            <person name="Philippon X."/>
            <person name="Roussel E.G."/>
        </authorList>
    </citation>
    <scope>NUCLEOTIDE SEQUENCE [LARGE SCALE GENOMIC DNA]</scope>
    <source>
        <strain evidence="2 3">MO1340</strain>
    </source>
</reference>
<evidence type="ECO:0000256" key="1">
    <source>
        <dbReference type="ARBA" id="ARBA00022946"/>
    </source>
</evidence>
<dbReference type="Gene3D" id="3.30.1360.120">
    <property type="entry name" value="Probable tRNA modification gtpase trme, domain 1"/>
    <property type="match status" value="1"/>
</dbReference>
<comment type="caution">
    <text evidence="2">The sequence shown here is derived from an EMBL/GenBank/DDBJ whole genome shotgun (WGS) entry which is preliminary data.</text>
</comment>
<proteinExistence type="predicted"/>
<sequence>MGWIQLNRYKIKVYGKKGKFSIKGMPSDDVAFLHNLLTNDIKGLKYGQFNYNLRLTGSGEPVSDFFVYREDDFFILDTNLSPEAVIQEFSRLKLSLNVSFELLSYEHIFLFGKTAEIVTKSFPENFQFIRQDDIYVAKNPVRYGIDGIDLFGNLSEVKKILPEEEKLTEMQAEDLRIRNCIPKIGKELKKGFHPLEANILYAFSFEKGCYVGQEAIARVHFRGRPPRTLVLFESSTFLSEEEKVFENEKPVGVITSVTSDKKVGLGYILRNSFQEDKVLRAETDSVRIIKQCAEQF</sequence>
<accession>A0ABS1GK61</accession>
<gene>
    <name evidence="2" type="ORF">GWK41_09580</name>
</gene>
<keyword evidence="1" id="KW-0809">Transit peptide</keyword>
<dbReference type="EMBL" id="JAACYA010000002">
    <property type="protein sequence ID" value="MBK3333319.1"/>
    <property type="molecule type" value="Genomic_DNA"/>
</dbReference>
<name>A0ABS1GK61_9AQUI</name>
<dbReference type="InterPro" id="IPR027266">
    <property type="entry name" value="TrmE/GcvT-like"/>
</dbReference>
<dbReference type="SUPFAM" id="SSF103025">
    <property type="entry name" value="Folate-binding domain"/>
    <property type="match status" value="1"/>
</dbReference>
<organism evidence="2 3">
    <name type="scientific">Persephonella atlantica</name>
    <dbReference type="NCBI Taxonomy" id="2699429"/>
    <lineage>
        <taxon>Bacteria</taxon>
        <taxon>Pseudomonadati</taxon>
        <taxon>Aquificota</taxon>
        <taxon>Aquificia</taxon>
        <taxon>Aquificales</taxon>
        <taxon>Hydrogenothermaceae</taxon>
        <taxon>Persephonella</taxon>
    </lineage>
</organism>
<evidence type="ECO:0000313" key="2">
    <source>
        <dbReference type="EMBL" id="MBK3333319.1"/>
    </source>
</evidence>
<dbReference type="RefSeq" id="WP_200674880.1">
    <property type="nucleotide sequence ID" value="NZ_JAACYA010000002.1"/>
</dbReference>
<keyword evidence="3" id="KW-1185">Reference proteome</keyword>
<dbReference type="PIRSF" id="PIRSF006487">
    <property type="entry name" value="GcvT"/>
    <property type="match status" value="1"/>
</dbReference>
<dbReference type="PANTHER" id="PTHR22602:SF0">
    <property type="entry name" value="TRANSFERASE CAF17, MITOCHONDRIAL-RELATED"/>
    <property type="match status" value="1"/>
</dbReference>
<protein>
    <submittedName>
        <fullName evidence="2">Folate-binding protein YgfZ</fullName>
    </submittedName>
</protein>
<dbReference type="NCBIfam" id="TIGR03317">
    <property type="entry name" value="ygfZ_signature"/>
    <property type="match status" value="1"/>
</dbReference>
<dbReference type="Proteomes" id="UP000772812">
    <property type="component" value="Unassembled WGS sequence"/>
</dbReference>